<gene>
    <name evidence="1" type="ORF">AWY79_00765</name>
</gene>
<keyword evidence="2" id="KW-1185">Reference proteome</keyword>
<proteinExistence type="predicted"/>
<dbReference type="EMBL" id="CP014206">
    <property type="protein sequence ID" value="AMK09740.1"/>
    <property type="molecule type" value="Genomic_DNA"/>
</dbReference>
<organism evidence="1 2">
    <name type="scientific">Pseudodesulfovibrio indicus</name>
    <dbReference type="NCBI Taxonomy" id="1716143"/>
    <lineage>
        <taxon>Bacteria</taxon>
        <taxon>Pseudomonadati</taxon>
        <taxon>Thermodesulfobacteriota</taxon>
        <taxon>Desulfovibrionia</taxon>
        <taxon>Desulfovibrionales</taxon>
        <taxon>Desulfovibrionaceae</taxon>
    </lineage>
</organism>
<dbReference type="SUPFAM" id="SSF53850">
    <property type="entry name" value="Periplasmic binding protein-like II"/>
    <property type="match status" value="1"/>
</dbReference>
<sequence length="236" mass="26301">MRRMGPMLLFAVLGLVLLFLLGSFPQARAPYRIGYFSDSLIAVEAKKRLEVVYARAGLPVEFVPMPPKRSLNLTVDGLLDGVTARVPGLDQEYPSLLQVCVTILDFEGAAYVIKGQNIGEYRESLLDVMKVGALSGGIWAREIMHGREMELPKSYESLFAMLQGGRIDIALANPLGADALLRNNPGQYANIERLDPLAFRAPFYHYLNEKNADIVPLLEKALQELRDEGYWDDQEG</sequence>
<dbReference type="Proteomes" id="UP000055611">
    <property type="component" value="Chromosome"/>
</dbReference>
<accession>A0ABN4LSL4</accession>
<reference evidence="1 2" key="1">
    <citation type="journal article" date="2016" name="Front. Microbiol.">
        <title>Genome Sequence of the Piezophilic, Mesophilic Sulfate-Reducing Bacterium Desulfovibrio indicus J2T.</title>
        <authorList>
            <person name="Cao J."/>
            <person name="Maignien L."/>
            <person name="Shao Z."/>
            <person name="Alain K."/>
            <person name="Jebbar M."/>
        </authorList>
    </citation>
    <scope>NUCLEOTIDE SEQUENCE [LARGE SCALE GENOMIC DNA]</scope>
    <source>
        <strain evidence="1 2">J2</strain>
    </source>
</reference>
<evidence type="ECO:0008006" key="3">
    <source>
        <dbReference type="Google" id="ProtNLM"/>
    </source>
</evidence>
<evidence type="ECO:0000313" key="2">
    <source>
        <dbReference type="Proteomes" id="UP000055611"/>
    </source>
</evidence>
<name>A0ABN4LSL4_9BACT</name>
<protein>
    <recommendedName>
        <fullName evidence="3">Solute-binding protein family 3/N-terminal domain-containing protein</fullName>
    </recommendedName>
</protein>
<dbReference type="Gene3D" id="3.40.190.10">
    <property type="entry name" value="Periplasmic binding protein-like II"/>
    <property type="match status" value="2"/>
</dbReference>
<evidence type="ECO:0000313" key="1">
    <source>
        <dbReference type="EMBL" id="AMK09740.1"/>
    </source>
</evidence>